<proteinExistence type="predicted"/>
<dbReference type="GO" id="GO:0005524">
    <property type="term" value="F:ATP binding"/>
    <property type="evidence" value="ECO:0007669"/>
    <property type="project" value="UniProtKB-KW"/>
</dbReference>
<evidence type="ECO:0000313" key="10">
    <source>
        <dbReference type="Proteomes" id="UP000221168"/>
    </source>
</evidence>
<keyword evidence="3" id="KW-0597">Phosphoprotein</keyword>
<dbReference type="EC" id="2.7.13.3" evidence="2"/>
<gene>
    <name evidence="9" type="ORF">CSC94_02825</name>
</gene>
<evidence type="ECO:0000256" key="6">
    <source>
        <dbReference type="ARBA" id="ARBA00022777"/>
    </source>
</evidence>
<dbReference type="PANTHER" id="PTHR41523:SF7">
    <property type="entry name" value="HISTIDINE KINASE"/>
    <property type="match status" value="1"/>
</dbReference>
<evidence type="ECO:0000256" key="3">
    <source>
        <dbReference type="ARBA" id="ARBA00022553"/>
    </source>
</evidence>
<keyword evidence="10" id="KW-1185">Reference proteome</keyword>
<protein>
    <recommendedName>
        <fullName evidence="2">histidine kinase</fullName>
        <ecNumber evidence="2">2.7.13.3</ecNumber>
    </recommendedName>
</protein>
<evidence type="ECO:0000256" key="4">
    <source>
        <dbReference type="ARBA" id="ARBA00022679"/>
    </source>
</evidence>
<feature type="domain" description="Signal transduction histidine kinase HWE region" evidence="8">
    <location>
        <begin position="143"/>
        <end position="225"/>
    </location>
</feature>
<sequence>MCTNAAMPQRLTWESKNREDSAFRDFIVRALNQSFVGATLQSLDGRYIYIANLPDCWTVSPDSEPDEPSLYGEDLGLTLTDIRGRVLESGEPESLMTTGPSERRFEFVVNRTGSGATSHIHTTIIELTEEHRREQMLRALLREVSHRSKNLLAIILSIVSQTARGATTLSSFLPVFRGRIYSLAQSQDLVTDSSWRGAHFRDLVRAQAAKYLDANDVVLAIKGDDPLLSPSEALHVGLALHELLVDALAAAAALGVRPDIRVTCDTTGDDPAQVVITWTHATNGMGAPADESEADAFASVVLNRITPAAVGGTGEVKRDGDHFTYLLTFKQMPQG</sequence>
<reference evidence="9 10" key="1">
    <citation type="submission" date="2017-10" db="EMBL/GenBank/DDBJ databases">
        <title>Sedimentibacterium mangrovi gen. nov., sp. nov., a novel member of family Phyllobacteriacea isolated from mangrove sediment.</title>
        <authorList>
            <person name="Liao H."/>
            <person name="Tian Y."/>
        </authorList>
    </citation>
    <scope>NUCLEOTIDE SEQUENCE [LARGE SCALE GENOMIC DNA]</scope>
    <source>
        <strain evidence="9 10">X9-2-2</strain>
    </source>
</reference>
<keyword evidence="4" id="KW-0808">Transferase</keyword>
<dbReference type="OrthoDB" id="9816309at2"/>
<name>A0A2G1QTQ4_9HYPH</name>
<evidence type="ECO:0000259" key="8">
    <source>
        <dbReference type="SMART" id="SM00911"/>
    </source>
</evidence>
<dbReference type="PANTHER" id="PTHR41523">
    <property type="entry name" value="TWO-COMPONENT SYSTEM SENSOR PROTEIN"/>
    <property type="match status" value="1"/>
</dbReference>
<dbReference type="AlphaFoldDB" id="A0A2G1QTQ4"/>
<evidence type="ECO:0000256" key="5">
    <source>
        <dbReference type="ARBA" id="ARBA00022741"/>
    </source>
</evidence>
<comment type="catalytic activity">
    <reaction evidence="1">
        <text>ATP + protein L-histidine = ADP + protein N-phospho-L-histidine.</text>
        <dbReference type="EC" id="2.7.13.3"/>
    </reaction>
</comment>
<dbReference type="Proteomes" id="UP000221168">
    <property type="component" value="Unassembled WGS sequence"/>
</dbReference>
<evidence type="ECO:0000256" key="2">
    <source>
        <dbReference type="ARBA" id="ARBA00012438"/>
    </source>
</evidence>
<dbReference type="GO" id="GO:0004673">
    <property type="term" value="F:protein histidine kinase activity"/>
    <property type="evidence" value="ECO:0007669"/>
    <property type="project" value="UniProtKB-EC"/>
</dbReference>
<evidence type="ECO:0000256" key="1">
    <source>
        <dbReference type="ARBA" id="ARBA00000085"/>
    </source>
</evidence>
<dbReference type="SMART" id="SM00911">
    <property type="entry name" value="HWE_HK"/>
    <property type="match status" value="1"/>
</dbReference>
<evidence type="ECO:0000313" key="9">
    <source>
        <dbReference type="EMBL" id="PHP68936.1"/>
    </source>
</evidence>
<comment type="caution">
    <text evidence="9">The sequence shown here is derived from an EMBL/GenBank/DDBJ whole genome shotgun (WGS) entry which is preliminary data.</text>
</comment>
<dbReference type="EMBL" id="PDVP01000001">
    <property type="protein sequence ID" value="PHP68936.1"/>
    <property type="molecule type" value="Genomic_DNA"/>
</dbReference>
<accession>A0A2G1QTQ4</accession>
<organism evidence="9 10">
    <name type="scientific">Zhengella mangrovi</name>
    <dbReference type="NCBI Taxonomy" id="1982044"/>
    <lineage>
        <taxon>Bacteria</taxon>
        <taxon>Pseudomonadati</taxon>
        <taxon>Pseudomonadota</taxon>
        <taxon>Alphaproteobacteria</taxon>
        <taxon>Hyphomicrobiales</taxon>
        <taxon>Notoacmeibacteraceae</taxon>
        <taxon>Zhengella</taxon>
    </lineage>
</organism>
<keyword evidence="6 9" id="KW-0418">Kinase</keyword>
<keyword evidence="7" id="KW-0067">ATP-binding</keyword>
<evidence type="ECO:0000256" key="7">
    <source>
        <dbReference type="ARBA" id="ARBA00022840"/>
    </source>
</evidence>
<dbReference type="InterPro" id="IPR011102">
    <property type="entry name" value="Sig_transdc_His_kinase_HWE"/>
</dbReference>
<dbReference type="Pfam" id="PF07536">
    <property type="entry name" value="HWE_HK"/>
    <property type="match status" value="1"/>
</dbReference>
<keyword evidence="5" id="KW-0547">Nucleotide-binding</keyword>